<evidence type="ECO:0000313" key="4">
    <source>
        <dbReference type="EMBL" id="KAF7185297.1"/>
    </source>
</evidence>
<dbReference type="Pfam" id="PF10979">
    <property type="entry name" value="DUF2786"/>
    <property type="match status" value="1"/>
</dbReference>
<evidence type="ECO:0000256" key="1">
    <source>
        <dbReference type="SAM" id="MobiDB-lite"/>
    </source>
</evidence>
<sequence length="497" mass="55399">MASRPPKPPLYKAIILESSTPSASARPHPDEAKIRKIQKCLNLCKSNSGSQGHEAKAATLLASRFMKQTNISMGELLATMTEEEKRNTSGHTTVRIVRNDGKVDGKVQDGRFVTRLSIAMKIFYDCAYIELGHTPPTKFDVIFYGVAENASSAAKAFVRIYNGVRQQAQILEFKGLVAKNSYCLGNASKLWDRAEAEKKAEEEAAKAYDQKEQTARGEHEDEKEQARLHRSNGPHQIGQKQVRGDNLLRYEEVDSAKGCNPHSSYRSGAFLRSLKIVAVNVFKGGPARPLRLTNAVNNHILDVVNLDPNFNAVEAGDKLEPFIEAGHFGTTEDGALVVVGSRMNRELGLLQDQPHEGSDTEPENDDDDDDDRGPQDADLYVDDTASVPEEEDTDDDDVEKTVAALARSFENDEPSANQSMIVSEATEISCTKRESHAQLMSRRKTFAEIEAEYLKKLGFKLAKNKKQKPTKMNWDAYIREEMDGEKIDVRQQKRIKV</sequence>
<protein>
    <recommendedName>
        <fullName evidence="6">DUF2786 domain-containing protein</fullName>
    </recommendedName>
</protein>
<accession>A0A8H6R7I8</accession>
<feature type="region of interest" description="Disordered" evidence="1">
    <location>
        <begin position="201"/>
        <end position="240"/>
    </location>
</feature>
<dbReference type="InterPro" id="IPR055592">
    <property type="entry name" value="DUF7168"/>
</dbReference>
<name>A0A8H6R7I8_9PEZI</name>
<gene>
    <name evidence="4" type="ORF">HII31_13369</name>
</gene>
<dbReference type="AlphaFoldDB" id="A0A8H6R7I8"/>
<feature type="compositionally biased region" description="Acidic residues" evidence="1">
    <location>
        <begin position="388"/>
        <end position="398"/>
    </location>
</feature>
<dbReference type="Proteomes" id="UP000660729">
    <property type="component" value="Unassembled WGS sequence"/>
</dbReference>
<organism evidence="4 5">
    <name type="scientific">Pseudocercospora fuligena</name>
    <dbReference type="NCBI Taxonomy" id="685502"/>
    <lineage>
        <taxon>Eukaryota</taxon>
        <taxon>Fungi</taxon>
        <taxon>Dikarya</taxon>
        <taxon>Ascomycota</taxon>
        <taxon>Pezizomycotina</taxon>
        <taxon>Dothideomycetes</taxon>
        <taxon>Dothideomycetidae</taxon>
        <taxon>Mycosphaerellales</taxon>
        <taxon>Mycosphaerellaceae</taxon>
        <taxon>Pseudocercospora</taxon>
    </lineage>
</organism>
<dbReference type="OrthoDB" id="3067443at2759"/>
<evidence type="ECO:0000259" key="3">
    <source>
        <dbReference type="Pfam" id="PF23771"/>
    </source>
</evidence>
<keyword evidence="5" id="KW-1185">Reference proteome</keyword>
<dbReference type="EMBL" id="JABCIY010000341">
    <property type="protein sequence ID" value="KAF7185297.1"/>
    <property type="molecule type" value="Genomic_DNA"/>
</dbReference>
<evidence type="ECO:0008006" key="6">
    <source>
        <dbReference type="Google" id="ProtNLM"/>
    </source>
</evidence>
<reference evidence="4" key="1">
    <citation type="submission" date="2020-04" db="EMBL/GenBank/DDBJ databases">
        <title>Draft genome resource of the tomato pathogen Pseudocercospora fuligena.</title>
        <authorList>
            <person name="Zaccaron A."/>
        </authorList>
    </citation>
    <scope>NUCLEOTIDE SEQUENCE</scope>
    <source>
        <strain evidence="4">PF001</strain>
    </source>
</reference>
<feature type="region of interest" description="Disordered" evidence="1">
    <location>
        <begin position="348"/>
        <end position="398"/>
    </location>
</feature>
<proteinExistence type="predicted"/>
<feature type="compositionally biased region" description="Acidic residues" evidence="1">
    <location>
        <begin position="359"/>
        <end position="371"/>
    </location>
</feature>
<feature type="domain" description="DUF2786" evidence="2">
    <location>
        <begin position="34"/>
        <end position="73"/>
    </location>
</feature>
<comment type="caution">
    <text evidence="4">The sequence shown here is derived from an EMBL/GenBank/DDBJ whole genome shotgun (WGS) entry which is preliminary data.</text>
</comment>
<feature type="domain" description="DUF7168" evidence="3">
    <location>
        <begin position="106"/>
        <end position="217"/>
    </location>
</feature>
<dbReference type="Pfam" id="PF23771">
    <property type="entry name" value="DUF7168"/>
    <property type="match status" value="1"/>
</dbReference>
<evidence type="ECO:0000313" key="5">
    <source>
        <dbReference type="Proteomes" id="UP000660729"/>
    </source>
</evidence>
<feature type="compositionally biased region" description="Basic and acidic residues" evidence="1">
    <location>
        <begin position="201"/>
        <end position="227"/>
    </location>
</feature>
<dbReference type="InterPro" id="IPR024498">
    <property type="entry name" value="DUF2786"/>
</dbReference>
<evidence type="ECO:0000259" key="2">
    <source>
        <dbReference type="Pfam" id="PF10979"/>
    </source>
</evidence>